<dbReference type="InterPro" id="IPR011010">
    <property type="entry name" value="DNA_brk_join_enz"/>
</dbReference>
<dbReference type="PROSITE" id="PS51898">
    <property type="entry name" value="TYR_RECOMBINASE"/>
    <property type="match status" value="1"/>
</dbReference>
<dbReference type="PANTHER" id="PTHR30349:SF64">
    <property type="entry name" value="PROPHAGE INTEGRASE INTD-RELATED"/>
    <property type="match status" value="1"/>
</dbReference>
<gene>
    <name evidence="3" type="ORF">JFL43_04240</name>
</gene>
<comment type="caution">
    <text evidence="3">The sequence shown here is derived from an EMBL/GenBank/DDBJ whole genome shotgun (WGS) entry which is preliminary data.</text>
</comment>
<dbReference type="InterPro" id="IPR002104">
    <property type="entry name" value="Integrase_catalytic"/>
</dbReference>
<evidence type="ECO:0000259" key="2">
    <source>
        <dbReference type="PROSITE" id="PS51898"/>
    </source>
</evidence>
<protein>
    <submittedName>
        <fullName evidence="3">Site-specific integrase</fullName>
    </submittedName>
</protein>
<evidence type="ECO:0000313" key="4">
    <source>
        <dbReference type="Proteomes" id="UP000618943"/>
    </source>
</evidence>
<proteinExistence type="predicted"/>
<organism evidence="3 4">
    <name type="scientific">Viridibacillus soli</name>
    <dbReference type="NCBI Taxonomy" id="2798301"/>
    <lineage>
        <taxon>Bacteria</taxon>
        <taxon>Bacillati</taxon>
        <taxon>Bacillota</taxon>
        <taxon>Bacilli</taxon>
        <taxon>Bacillales</taxon>
        <taxon>Caryophanaceae</taxon>
        <taxon>Viridibacillus</taxon>
    </lineage>
</organism>
<feature type="domain" description="Tyr recombinase" evidence="2">
    <location>
        <begin position="1"/>
        <end position="188"/>
    </location>
</feature>
<dbReference type="CDD" id="cd01189">
    <property type="entry name" value="INT_ICEBs1_C_like"/>
    <property type="match status" value="1"/>
</dbReference>
<sequence>MDQLKRFPDLMKRRSVTQYTIANLLAFTGMRIGEALALTWSDVDLETGIVNINKTRGSFGVGTPKTLNSYRKIPIDETVVSTLKRNAAYCKELKLSVGIPFKKDAQFFISKLNLDGIGISSTRTNFNSAGKQLGFHVQPHTLRYTHASILIASGIDMVTVANRLGDSSEMVLKVYAHASEENKNVPLVVFKNALQM</sequence>
<evidence type="ECO:0000256" key="1">
    <source>
        <dbReference type="ARBA" id="ARBA00023172"/>
    </source>
</evidence>
<accession>A0ABS1H3T1</accession>
<dbReference type="Pfam" id="PF00589">
    <property type="entry name" value="Phage_integrase"/>
    <property type="match status" value="1"/>
</dbReference>
<dbReference type="InterPro" id="IPR013762">
    <property type="entry name" value="Integrase-like_cat_sf"/>
</dbReference>
<dbReference type="PANTHER" id="PTHR30349">
    <property type="entry name" value="PHAGE INTEGRASE-RELATED"/>
    <property type="match status" value="1"/>
</dbReference>
<dbReference type="Proteomes" id="UP000618943">
    <property type="component" value="Unassembled WGS sequence"/>
</dbReference>
<reference evidence="3 4" key="1">
    <citation type="submission" date="2020-12" db="EMBL/GenBank/DDBJ databases">
        <title>YIM B01967 draft genome.</title>
        <authorList>
            <person name="Yan X."/>
        </authorList>
    </citation>
    <scope>NUCLEOTIDE SEQUENCE [LARGE SCALE GENOMIC DNA]</scope>
    <source>
        <strain evidence="3 4">YIM B01967</strain>
    </source>
</reference>
<dbReference type="RefSeq" id="WP_200748069.1">
    <property type="nucleotide sequence ID" value="NZ_JAEOAH010000004.1"/>
</dbReference>
<dbReference type="InterPro" id="IPR050090">
    <property type="entry name" value="Tyrosine_recombinase_XerCD"/>
</dbReference>
<dbReference type="Gene3D" id="1.10.443.10">
    <property type="entry name" value="Intergrase catalytic core"/>
    <property type="match status" value="1"/>
</dbReference>
<dbReference type="EMBL" id="JAEOAH010000004">
    <property type="protein sequence ID" value="MBK3494080.1"/>
    <property type="molecule type" value="Genomic_DNA"/>
</dbReference>
<dbReference type="SUPFAM" id="SSF56349">
    <property type="entry name" value="DNA breaking-rejoining enzymes"/>
    <property type="match status" value="1"/>
</dbReference>
<keyword evidence="4" id="KW-1185">Reference proteome</keyword>
<name>A0ABS1H3T1_9BACL</name>
<evidence type="ECO:0000313" key="3">
    <source>
        <dbReference type="EMBL" id="MBK3494080.1"/>
    </source>
</evidence>
<keyword evidence="1" id="KW-0233">DNA recombination</keyword>